<feature type="region of interest" description="Disordered" evidence="1">
    <location>
        <begin position="1"/>
        <end position="21"/>
    </location>
</feature>
<reference evidence="2 3" key="1">
    <citation type="submission" date="2019-11" db="EMBL/GenBank/DDBJ databases">
        <title>Phenotypic characterization of an OXA-22 and OXA-60 co-producing Ralstonia pickettii clinical strain.</title>
        <authorList>
            <person name="He F."/>
        </authorList>
    </citation>
    <scope>NUCLEOTIDE SEQUENCE [LARGE SCALE GENOMIC DNA]</scope>
    <source>
        <strain evidence="2 3">PSLESD1</strain>
    </source>
</reference>
<evidence type="ECO:0000313" key="2">
    <source>
        <dbReference type="EMBL" id="MRS97393.1"/>
    </source>
</evidence>
<accession>A0A7X2HIZ7</accession>
<evidence type="ECO:0000313" key="3">
    <source>
        <dbReference type="Proteomes" id="UP000441032"/>
    </source>
</evidence>
<comment type="caution">
    <text evidence="2">The sequence shown here is derived from an EMBL/GenBank/DDBJ whole genome shotgun (WGS) entry which is preliminary data.</text>
</comment>
<dbReference type="Proteomes" id="UP000441032">
    <property type="component" value="Unassembled WGS sequence"/>
</dbReference>
<dbReference type="RefSeq" id="WP_154205513.1">
    <property type="nucleotide sequence ID" value="NZ_WJYN01000001.1"/>
</dbReference>
<gene>
    <name evidence="2" type="ORF">GJQ57_01865</name>
</gene>
<evidence type="ECO:0000256" key="1">
    <source>
        <dbReference type="SAM" id="MobiDB-lite"/>
    </source>
</evidence>
<protein>
    <submittedName>
        <fullName evidence="2">Uncharacterized protein</fullName>
    </submittedName>
</protein>
<organism evidence="2 3">
    <name type="scientific">Ralstonia pickettii</name>
    <name type="common">Burkholderia pickettii</name>
    <dbReference type="NCBI Taxonomy" id="329"/>
    <lineage>
        <taxon>Bacteria</taxon>
        <taxon>Pseudomonadati</taxon>
        <taxon>Pseudomonadota</taxon>
        <taxon>Betaproteobacteria</taxon>
        <taxon>Burkholderiales</taxon>
        <taxon>Burkholderiaceae</taxon>
        <taxon>Ralstonia</taxon>
    </lineage>
</organism>
<dbReference type="EMBL" id="WJYN01000001">
    <property type="protein sequence ID" value="MRS97393.1"/>
    <property type="molecule type" value="Genomic_DNA"/>
</dbReference>
<dbReference type="AlphaFoldDB" id="A0A7X2HIZ7"/>
<name>A0A7X2HIZ7_RALPI</name>
<sequence>MAMRRRVPCGSRNGAKPWRKSGSADAAQRLIGLNIALAIRASLRCASVMARHHDHFIDAAPVRGIVIERHHLDAGVPQRAPGLSMPCPRFYEWLRDNTGPWI</sequence>
<proteinExistence type="predicted"/>